<dbReference type="PRINTS" id="PR01270">
    <property type="entry name" value="HDASUPER"/>
</dbReference>
<sequence length="311" mass="33706">MNLAFISHQDCLEHKMGAHHVEVPERLHAISDRMIAAGMEMLVTHYDAPKASREQLLAVHDPDYVNALFEAAPSADDVLVWVDGDTAMSRGSLSAALHAAGAAILAVDLVMSDRHHAAFCSVRPPGHHAERARSMGFCFFNNVAVGAAHAMNAHGLKRIAIVDFDVHHGNGTEDIYAGDERVLFCSSFQHPFYPGSGAGPTASNVINLPLPSRTNGEAFRAAMQEHCLPRLDAFAPELIMISAGFDGHAEDDMAHFMLREPDYAWITAELRQIAVRHAHERIVSCLEGGYSLSALGRSVAVHIDELIGHGS</sequence>
<dbReference type="Proteomes" id="UP001138768">
    <property type="component" value="Unassembled WGS sequence"/>
</dbReference>
<dbReference type="CDD" id="cd11599">
    <property type="entry name" value="HDAC_classII_2"/>
    <property type="match status" value="1"/>
</dbReference>
<dbReference type="InterPro" id="IPR023696">
    <property type="entry name" value="Ureohydrolase_dom_sf"/>
</dbReference>
<dbReference type="GO" id="GO:0004407">
    <property type="term" value="F:histone deacetylase activity"/>
    <property type="evidence" value="ECO:0007669"/>
    <property type="project" value="TreeGrafter"/>
</dbReference>
<dbReference type="PANTHER" id="PTHR10625">
    <property type="entry name" value="HISTONE DEACETYLASE HDAC1-RELATED"/>
    <property type="match status" value="1"/>
</dbReference>
<evidence type="ECO:0000259" key="2">
    <source>
        <dbReference type="Pfam" id="PF00850"/>
    </source>
</evidence>
<dbReference type="Pfam" id="PF00850">
    <property type="entry name" value="Hist_deacetyl"/>
    <property type="match status" value="1"/>
</dbReference>
<dbReference type="InterPro" id="IPR000286">
    <property type="entry name" value="HDACs"/>
</dbReference>
<protein>
    <submittedName>
        <fullName evidence="3">Deacetylase</fullName>
    </submittedName>
</protein>
<dbReference type="InterPro" id="IPR037138">
    <property type="entry name" value="His_deacetylse_dom_sf"/>
</dbReference>
<dbReference type="SUPFAM" id="SSF52768">
    <property type="entry name" value="Arginase/deacetylase"/>
    <property type="match status" value="1"/>
</dbReference>
<name>A0A9X0WBK8_9GAMM</name>
<evidence type="ECO:0000313" key="4">
    <source>
        <dbReference type="Proteomes" id="UP001138768"/>
    </source>
</evidence>
<dbReference type="PANTHER" id="PTHR10625:SF10">
    <property type="entry name" value="HISTONE DEACETYLASE HDAC1"/>
    <property type="match status" value="1"/>
</dbReference>
<evidence type="ECO:0000313" key="3">
    <source>
        <dbReference type="EMBL" id="MBK1620381.1"/>
    </source>
</evidence>
<dbReference type="AlphaFoldDB" id="A0A9X0WBK8"/>
<dbReference type="EMBL" id="NRRY01000038">
    <property type="protein sequence ID" value="MBK1620381.1"/>
    <property type="molecule type" value="Genomic_DNA"/>
</dbReference>
<comment type="caution">
    <text evidence="3">The sequence shown here is derived from an EMBL/GenBank/DDBJ whole genome shotgun (WGS) entry which is preliminary data.</text>
</comment>
<dbReference type="GO" id="GO:0040029">
    <property type="term" value="P:epigenetic regulation of gene expression"/>
    <property type="evidence" value="ECO:0007669"/>
    <property type="project" value="TreeGrafter"/>
</dbReference>
<reference evidence="3 4" key="1">
    <citation type="journal article" date="2020" name="Microorganisms">
        <title>Osmotic Adaptation and Compatible Solute Biosynthesis of Phototrophic Bacteria as Revealed from Genome Analyses.</title>
        <authorList>
            <person name="Imhoff J.F."/>
            <person name="Rahn T."/>
            <person name="Kunzel S."/>
            <person name="Keller A."/>
            <person name="Neulinger S.C."/>
        </authorList>
    </citation>
    <scope>NUCLEOTIDE SEQUENCE [LARGE SCALE GENOMIC DNA]</scope>
    <source>
        <strain evidence="3 4">DSM 25653</strain>
    </source>
</reference>
<evidence type="ECO:0000256" key="1">
    <source>
        <dbReference type="ARBA" id="ARBA00005947"/>
    </source>
</evidence>
<organism evidence="3 4">
    <name type="scientific">Lamprobacter modestohalophilus</name>
    <dbReference type="NCBI Taxonomy" id="1064514"/>
    <lineage>
        <taxon>Bacteria</taxon>
        <taxon>Pseudomonadati</taxon>
        <taxon>Pseudomonadota</taxon>
        <taxon>Gammaproteobacteria</taxon>
        <taxon>Chromatiales</taxon>
        <taxon>Chromatiaceae</taxon>
        <taxon>Lamprobacter</taxon>
    </lineage>
</organism>
<feature type="domain" description="Histone deacetylase" evidence="2">
    <location>
        <begin position="20"/>
        <end position="305"/>
    </location>
</feature>
<proteinExistence type="inferred from homology"/>
<dbReference type="RefSeq" id="WP_200247256.1">
    <property type="nucleotide sequence ID" value="NZ_NRRY01000038.1"/>
</dbReference>
<comment type="similarity">
    <text evidence="1">Belongs to the histone deacetylase family.</text>
</comment>
<dbReference type="InterPro" id="IPR023801">
    <property type="entry name" value="His_deacetylse_dom"/>
</dbReference>
<accession>A0A9X0WBK8</accession>
<keyword evidence="4" id="KW-1185">Reference proteome</keyword>
<dbReference type="Gene3D" id="3.40.800.20">
    <property type="entry name" value="Histone deacetylase domain"/>
    <property type="match status" value="1"/>
</dbReference>
<gene>
    <name evidence="3" type="ORF">CKO42_18435</name>
</gene>